<name>A0AAV4NEP0_CAEEX</name>
<evidence type="ECO:0000313" key="1">
    <source>
        <dbReference type="EMBL" id="GIX83113.1"/>
    </source>
</evidence>
<evidence type="ECO:0000313" key="2">
    <source>
        <dbReference type="Proteomes" id="UP001054945"/>
    </source>
</evidence>
<sequence>MPGWGRGMLKGVWGNRCAEEENNRAVHILCRLFRNPLLIDKIQFQSCELTVKSWTYGRKPIDSRHLPHSLRRASWFPNALTVTVTCNAVYCFPYNGADGFLVKVFQSTVGKEALQLICDKRHFGAEASNAAEAFPIQFPNT</sequence>
<accession>A0AAV4NEP0</accession>
<reference evidence="1 2" key="1">
    <citation type="submission" date="2021-06" db="EMBL/GenBank/DDBJ databases">
        <title>Caerostris extrusa draft genome.</title>
        <authorList>
            <person name="Kono N."/>
            <person name="Arakawa K."/>
        </authorList>
    </citation>
    <scope>NUCLEOTIDE SEQUENCE [LARGE SCALE GENOMIC DNA]</scope>
</reference>
<dbReference type="EMBL" id="BPLR01020833">
    <property type="protein sequence ID" value="GIX83113.1"/>
    <property type="molecule type" value="Genomic_DNA"/>
</dbReference>
<dbReference type="Proteomes" id="UP001054945">
    <property type="component" value="Unassembled WGS sequence"/>
</dbReference>
<organism evidence="1 2">
    <name type="scientific">Caerostris extrusa</name>
    <name type="common">Bark spider</name>
    <name type="synonym">Caerostris bankana</name>
    <dbReference type="NCBI Taxonomy" id="172846"/>
    <lineage>
        <taxon>Eukaryota</taxon>
        <taxon>Metazoa</taxon>
        <taxon>Ecdysozoa</taxon>
        <taxon>Arthropoda</taxon>
        <taxon>Chelicerata</taxon>
        <taxon>Arachnida</taxon>
        <taxon>Araneae</taxon>
        <taxon>Araneomorphae</taxon>
        <taxon>Entelegynae</taxon>
        <taxon>Araneoidea</taxon>
        <taxon>Araneidae</taxon>
        <taxon>Caerostris</taxon>
    </lineage>
</organism>
<proteinExistence type="predicted"/>
<comment type="caution">
    <text evidence="1">The sequence shown here is derived from an EMBL/GenBank/DDBJ whole genome shotgun (WGS) entry which is preliminary data.</text>
</comment>
<keyword evidence="2" id="KW-1185">Reference proteome</keyword>
<dbReference type="AlphaFoldDB" id="A0AAV4NEP0"/>
<protein>
    <submittedName>
        <fullName evidence="1">Uncharacterized protein</fullName>
    </submittedName>
</protein>
<gene>
    <name evidence="1" type="ORF">CEXT_341461</name>
</gene>